<evidence type="ECO:0000313" key="7">
    <source>
        <dbReference type="EMBL" id="PZX16395.1"/>
    </source>
</evidence>
<dbReference type="OrthoDB" id="9805821at2"/>
<keyword evidence="2 4" id="KW-0378">Hydrolase</keyword>
<keyword evidence="3" id="KW-0119">Carbohydrate metabolism</keyword>
<dbReference type="GO" id="GO:0008422">
    <property type="term" value="F:beta-glucosidase activity"/>
    <property type="evidence" value="ECO:0007669"/>
    <property type="project" value="UniProtKB-ARBA"/>
</dbReference>
<dbReference type="InterPro" id="IPR001764">
    <property type="entry name" value="Glyco_hydro_3_N"/>
</dbReference>
<proteinExistence type="inferred from homology"/>
<dbReference type="Pfam" id="PF01915">
    <property type="entry name" value="Glyco_hydro_3_C"/>
    <property type="match status" value="1"/>
</dbReference>
<accession>A0A2W7N7M0</accession>
<dbReference type="Pfam" id="PF00933">
    <property type="entry name" value="Glyco_hydro_3"/>
    <property type="match status" value="1"/>
</dbReference>
<dbReference type="SMART" id="SM01217">
    <property type="entry name" value="Fn3_like"/>
    <property type="match status" value="1"/>
</dbReference>
<name>A0A2W7N7M0_9BACT</name>
<dbReference type="InterPro" id="IPR002772">
    <property type="entry name" value="Glyco_hydro_3_C"/>
</dbReference>
<evidence type="ECO:0000256" key="1">
    <source>
        <dbReference type="ARBA" id="ARBA00005336"/>
    </source>
</evidence>
<feature type="signal peptide" evidence="5">
    <location>
        <begin position="1"/>
        <end position="23"/>
    </location>
</feature>
<dbReference type="InterPro" id="IPR036962">
    <property type="entry name" value="Glyco_hydro_3_N_sf"/>
</dbReference>
<evidence type="ECO:0000259" key="6">
    <source>
        <dbReference type="SMART" id="SM01217"/>
    </source>
</evidence>
<dbReference type="InterPro" id="IPR036881">
    <property type="entry name" value="Glyco_hydro_3_C_sf"/>
</dbReference>
<dbReference type="SUPFAM" id="SSF51445">
    <property type="entry name" value="(Trans)glycosidases"/>
    <property type="match status" value="1"/>
</dbReference>
<keyword evidence="8" id="KW-1185">Reference proteome</keyword>
<dbReference type="InterPro" id="IPR013783">
    <property type="entry name" value="Ig-like_fold"/>
</dbReference>
<dbReference type="Pfam" id="PF14310">
    <property type="entry name" value="Fn3-like"/>
    <property type="match status" value="1"/>
</dbReference>
<dbReference type="Gene3D" id="3.40.50.1700">
    <property type="entry name" value="Glycoside hydrolase family 3 C-terminal domain"/>
    <property type="match status" value="1"/>
</dbReference>
<dbReference type="Proteomes" id="UP000249239">
    <property type="component" value="Unassembled WGS sequence"/>
</dbReference>
<dbReference type="PANTHER" id="PTHR42715">
    <property type="entry name" value="BETA-GLUCOSIDASE"/>
    <property type="match status" value="1"/>
</dbReference>
<gene>
    <name evidence="7" type="ORF">LX69_01890</name>
</gene>
<protein>
    <submittedName>
        <fullName evidence="7">Beta-glucosidase</fullName>
    </submittedName>
</protein>
<evidence type="ECO:0000256" key="4">
    <source>
        <dbReference type="RuleBase" id="RU361161"/>
    </source>
</evidence>
<evidence type="ECO:0000256" key="2">
    <source>
        <dbReference type="ARBA" id="ARBA00022801"/>
    </source>
</evidence>
<organism evidence="7 8">
    <name type="scientific">Breznakibacter xylanolyticus</name>
    <dbReference type="NCBI Taxonomy" id="990"/>
    <lineage>
        <taxon>Bacteria</taxon>
        <taxon>Pseudomonadati</taxon>
        <taxon>Bacteroidota</taxon>
        <taxon>Bacteroidia</taxon>
        <taxon>Marinilabiliales</taxon>
        <taxon>Marinilabiliaceae</taxon>
        <taxon>Breznakibacter</taxon>
    </lineage>
</organism>
<dbReference type="SUPFAM" id="SSF52279">
    <property type="entry name" value="Beta-D-glucan exohydrolase, C-terminal domain"/>
    <property type="match status" value="1"/>
</dbReference>
<dbReference type="InterPro" id="IPR026891">
    <property type="entry name" value="Fn3-like"/>
</dbReference>
<dbReference type="GO" id="GO:0005975">
    <property type="term" value="P:carbohydrate metabolic process"/>
    <property type="evidence" value="ECO:0007669"/>
    <property type="project" value="InterPro"/>
</dbReference>
<dbReference type="PRINTS" id="PR00133">
    <property type="entry name" value="GLHYDRLASE3"/>
</dbReference>
<dbReference type="EMBL" id="QKZK01000013">
    <property type="protein sequence ID" value="PZX16395.1"/>
    <property type="molecule type" value="Genomic_DNA"/>
</dbReference>
<dbReference type="InterPro" id="IPR019800">
    <property type="entry name" value="Glyco_hydro_3_AS"/>
</dbReference>
<feature type="domain" description="Fibronectin type III-like" evidence="6">
    <location>
        <begin position="650"/>
        <end position="720"/>
    </location>
</feature>
<dbReference type="PANTHER" id="PTHR42715:SF10">
    <property type="entry name" value="BETA-GLUCOSIDASE"/>
    <property type="match status" value="1"/>
</dbReference>
<evidence type="ECO:0000256" key="5">
    <source>
        <dbReference type="SAM" id="SignalP"/>
    </source>
</evidence>
<dbReference type="Gene3D" id="2.60.40.10">
    <property type="entry name" value="Immunoglobulins"/>
    <property type="match status" value="1"/>
</dbReference>
<dbReference type="FunFam" id="2.60.40.10:FF:000495">
    <property type="entry name" value="Periplasmic beta-glucosidase"/>
    <property type="match status" value="1"/>
</dbReference>
<dbReference type="Gene3D" id="3.20.20.300">
    <property type="entry name" value="Glycoside hydrolase, family 3, N-terminal domain"/>
    <property type="match status" value="1"/>
</dbReference>
<dbReference type="InterPro" id="IPR017853">
    <property type="entry name" value="GH"/>
</dbReference>
<feature type="chain" id="PRO_5016141638" evidence="5">
    <location>
        <begin position="24"/>
        <end position="732"/>
    </location>
</feature>
<dbReference type="PROSITE" id="PS51257">
    <property type="entry name" value="PROKAR_LIPOPROTEIN"/>
    <property type="match status" value="1"/>
</dbReference>
<comment type="caution">
    <text evidence="7">The sequence shown here is derived from an EMBL/GenBank/DDBJ whole genome shotgun (WGS) entry which is preliminary data.</text>
</comment>
<evidence type="ECO:0000256" key="3">
    <source>
        <dbReference type="ARBA" id="ARBA00023277"/>
    </source>
</evidence>
<keyword evidence="5" id="KW-0732">Signal</keyword>
<dbReference type="AlphaFoldDB" id="A0A2W7N7M0"/>
<dbReference type="InterPro" id="IPR050288">
    <property type="entry name" value="Cellulose_deg_GH3"/>
</dbReference>
<reference evidence="7 8" key="1">
    <citation type="submission" date="2018-06" db="EMBL/GenBank/DDBJ databases">
        <title>Genomic Encyclopedia of Archaeal and Bacterial Type Strains, Phase II (KMG-II): from individual species to whole genera.</title>
        <authorList>
            <person name="Goeker M."/>
        </authorList>
    </citation>
    <scope>NUCLEOTIDE SEQUENCE [LARGE SCALE GENOMIC DNA]</scope>
    <source>
        <strain evidence="7 8">DSM 6779</strain>
    </source>
</reference>
<keyword evidence="4" id="KW-0326">Glycosidase</keyword>
<dbReference type="RefSeq" id="WP_111445749.1">
    <property type="nucleotide sequence ID" value="NZ_QKZK01000013.1"/>
</dbReference>
<dbReference type="PROSITE" id="PS00775">
    <property type="entry name" value="GLYCOSYL_HYDROL_F3"/>
    <property type="match status" value="1"/>
</dbReference>
<sequence>MKTNNLLLVAGCAAIMAACQVQPQTDAPGVVAISNQYDAKIDSIVGVLTLDEKVKLLHGSGMFWSGGIERLGIPELQYADGPLGIREEIERDSWNPIGWTNDSATFFPAGTALGATWNVKLAHQYGQAIAAEARARKKDILLAPAINIMRTPLCGRNYEYFSEDPYLIAQMATPYVIGVQEQNVAACVKHYAINNQETNRGSIDVQASERAIREIYLPAFKATVQQGQAFSVMGAYNRFRGEFLCENDYMLNQVLRNEWGFKGIVISDWAAVHNTVKAAKNGLDIEMGTVAPFDSFFMAQPLVDAVNAGQVDVKFIDEKVRRILRVMFNLQTTSKNRPAGAINTPGHSKIVYDVAAEAIVLMKNQVNLLPVDASTIKSMAVIGDNAARVHAQGGFGAGVKARYEVSPLQGLVNRISDRVELRYARGYEDTYLKGANDGHGYGRDIDYTPNPKLIAEAVEKAKNSDVAVIFAGSNRSVESESVDRKDIRLPFAQMDLIKAVMAVNPRTIVVLIGGAAYELGDLDAVAPTILWAWFNGSEAGNALADVIIGTVNPSGKLPFTFPAKLADMGVHALNAFPGDDVKVEYLEDILVGYRWFDTKQVDPQFCFGHGLSYTTFEYGDVVVNQSSAKSSDVVQVALTLTNTGSRAGAEVVQLYAGIETSKVERAAKELKAFEKVFLQPGESKRVELSLPVADLAYYDEASRAWLVEPGNYTFSVGSSSRDIRKNVALVVK</sequence>
<comment type="similarity">
    <text evidence="1 4">Belongs to the glycosyl hydrolase 3 family.</text>
</comment>
<evidence type="ECO:0000313" key="8">
    <source>
        <dbReference type="Proteomes" id="UP000249239"/>
    </source>
</evidence>